<keyword evidence="10" id="KW-1185">Reference proteome</keyword>
<organism evidence="9 10">
    <name type="scientific">Actinacidiphila oryziradicis</name>
    <dbReference type="NCBI Taxonomy" id="2571141"/>
    <lineage>
        <taxon>Bacteria</taxon>
        <taxon>Bacillati</taxon>
        <taxon>Actinomycetota</taxon>
        <taxon>Actinomycetes</taxon>
        <taxon>Kitasatosporales</taxon>
        <taxon>Streptomycetaceae</taxon>
        <taxon>Actinacidiphila</taxon>
    </lineage>
</organism>
<keyword evidence="6 7" id="KW-0472">Membrane</keyword>
<dbReference type="GO" id="GO:0005886">
    <property type="term" value="C:plasma membrane"/>
    <property type="evidence" value="ECO:0007669"/>
    <property type="project" value="UniProtKB-SubCell"/>
</dbReference>
<dbReference type="PRINTS" id="PR01837">
    <property type="entry name" value="MGTCSAPBPROT"/>
</dbReference>
<feature type="domain" description="MgtC/SapB/SrpB/YhiD N-terminal" evidence="8">
    <location>
        <begin position="18"/>
        <end position="128"/>
    </location>
</feature>
<feature type="transmembrane region" description="Helical" evidence="7">
    <location>
        <begin position="65"/>
        <end position="82"/>
    </location>
</feature>
<evidence type="ECO:0000313" key="9">
    <source>
        <dbReference type="EMBL" id="TJZ96314.1"/>
    </source>
</evidence>
<accession>A0A4U0S7D4</accession>
<evidence type="ECO:0000256" key="3">
    <source>
        <dbReference type="ARBA" id="ARBA00022475"/>
    </source>
</evidence>
<comment type="subcellular location">
    <subcellularLocation>
        <location evidence="1">Cell membrane</location>
        <topology evidence="1">Multi-pass membrane protein</topology>
    </subcellularLocation>
</comment>
<protein>
    <submittedName>
        <fullName evidence="9">MgtC/SapB family protein</fullName>
    </submittedName>
</protein>
<comment type="similarity">
    <text evidence="2">Belongs to the MgtC/SapB family.</text>
</comment>
<evidence type="ECO:0000313" key="10">
    <source>
        <dbReference type="Proteomes" id="UP000305778"/>
    </source>
</evidence>
<evidence type="ECO:0000256" key="2">
    <source>
        <dbReference type="ARBA" id="ARBA00009298"/>
    </source>
</evidence>
<feature type="transmembrane region" description="Helical" evidence="7">
    <location>
        <begin position="12"/>
        <end position="30"/>
    </location>
</feature>
<dbReference type="OrthoDB" id="6250at2"/>
<evidence type="ECO:0000256" key="4">
    <source>
        <dbReference type="ARBA" id="ARBA00022692"/>
    </source>
</evidence>
<gene>
    <name evidence="9" type="ORF">FCI23_51020</name>
</gene>
<dbReference type="EMBL" id="SUMC01000162">
    <property type="protein sequence ID" value="TJZ96314.1"/>
    <property type="molecule type" value="Genomic_DNA"/>
</dbReference>
<name>A0A4U0S7D4_9ACTN</name>
<evidence type="ECO:0000256" key="5">
    <source>
        <dbReference type="ARBA" id="ARBA00022989"/>
    </source>
</evidence>
<dbReference type="PANTHER" id="PTHR33778">
    <property type="entry name" value="PROTEIN MGTC"/>
    <property type="match status" value="1"/>
</dbReference>
<dbReference type="Pfam" id="PF02308">
    <property type="entry name" value="MgtC"/>
    <property type="match status" value="1"/>
</dbReference>
<dbReference type="AlphaFoldDB" id="A0A4U0S7D4"/>
<proteinExistence type="inferred from homology"/>
<evidence type="ECO:0000256" key="1">
    <source>
        <dbReference type="ARBA" id="ARBA00004651"/>
    </source>
</evidence>
<dbReference type="Proteomes" id="UP000305778">
    <property type="component" value="Unassembled WGS sequence"/>
</dbReference>
<dbReference type="PANTHER" id="PTHR33778:SF1">
    <property type="entry name" value="MAGNESIUM TRANSPORTER YHID-RELATED"/>
    <property type="match status" value="1"/>
</dbReference>
<keyword evidence="5 7" id="KW-1133">Transmembrane helix</keyword>
<dbReference type="InterPro" id="IPR003416">
    <property type="entry name" value="MgtC/SapB/SrpB/YhiD_fam"/>
</dbReference>
<comment type="caution">
    <text evidence="9">The sequence shown here is derived from an EMBL/GenBank/DDBJ whole genome shotgun (WGS) entry which is preliminary data.</text>
</comment>
<feature type="transmembrane region" description="Helical" evidence="7">
    <location>
        <begin position="42"/>
        <end position="59"/>
    </location>
</feature>
<evidence type="ECO:0000256" key="7">
    <source>
        <dbReference type="SAM" id="Phobius"/>
    </source>
</evidence>
<sequence length="171" mass="17689">MLHNKWTRAYDLPTLGHLLLAFALTYALGFERNLRGSAAGDRTFSLIGVGAALVAILALNGAPNALAGVITGIGFIGGALTFRQTLASGEIVHGITTAAAIFAAAAIGAAAGQGRVALATLGLALLALEIRHLPALRLLDGRRWAHRFREDEALHARPVDGDAGSGTEDHP</sequence>
<dbReference type="InterPro" id="IPR049177">
    <property type="entry name" value="MgtC_SapB_SrpB_YhiD_N"/>
</dbReference>
<keyword evidence="4 7" id="KW-0812">Transmembrane</keyword>
<feature type="transmembrane region" description="Helical" evidence="7">
    <location>
        <begin position="91"/>
        <end position="111"/>
    </location>
</feature>
<keyword evidence="3" id="KW-1003">Cell membrane</keyword>
<evidence type="ECO:0000256" key="6">
    <source>
        <dbReference type="ARBA" id="ARBA00023136"/>
    </source>
</evidence>
<evidence type="ECO:0000259" key="8">
    <source>
        <dbReference type="Pfam" id="PF02308"/>
    </source>
</evidence>
<reference evidence="9 10" key="1">
    <citation type="submission" date="2019-04" db="EMBL/GenBank/DDBJ databases">
        <title>Streptomyces oryziradicis sp. nov., a novel actinomycete isolated from rhizosphere soil of rice (Oryza sativa L.).</title>
        <authorList>
            <person name="Li C."/>
        </authorList>
    </citation>
    <scope>NUCLEOTIDE SEQUENCE [LARGE SCALE GENOMIC DNA]</scope>
    <source>
        <strain evidence="9 10">NEAU-C40</strain>
    </source>
</reference>